<dbReference type="InterPro" id="IPR029052">
    <property type="entry name" value="Metallo-depent_PP-like"/>
</dbReference>
<dbReference type="InterPro" id="IPR051558">
    <property type="entry name" value="Metallophosphoesterase_PAP"/>
</dbReference>
<dbReference type="AlphaFoldDB" id="A0A699HYI2"/>
<dbReference type="SUPFAM" id="SSF56300">
    <property type="entry name" value="Metallo-dependent phosphatases"/>
    <property type="match status" value="1"/>
</dbReference>
<evidence type="ECO:0000259" key="4">
    <source>
        <dbReference type="Pfam" id="PF00149"/>
    </source>
</evidence>
<keyword evidence="2" id="KW-0378">Hydrolase</keyword>
<dbReference type="PANTHER" id="PTHR10161">
    <property type="entry name" value="TARTRATE-RESISTANT ACID PHOSPHATASE TYPE 5"/>
    <property type="match status" value="1"/>
</dbReference>
<keyword evidence="1 3" id="KW-0732">Signal</keyword>
<evidence type="ECO:0000256" key="1">
    <source>
        <dbReference type="ARBA" id="ARBA00022729"/>
    </source>
</evidence>
<sequence>MSMKNSKYTTLLMVVYTLVTVSSVAAELQRFDHQPTKGDGSLSILVVGDWGRRGLYNQSNVAFQMGKVGEKYDADFIISTGDNFYEDGLLDEEDDLFVESFTQVYTAPSLQKQWYSVLGNHDYRGNALAQLSPVLTQKDRKWLCLRSFIVNSGLIKKGSLLFNFWKEQKGFSVWASKFDDNKKVIVSVRDQ</sequence>
<organism evidence="5">
    <name type="scientific">Tanacetum cinerariifolium</name>
    <name type="common">Dalmatian daisy</name>
    <name type="synonym">Chrysanthemum cinerariifolium</name>
    <dbReference type="NCBI Taxonomy" id="118510"/>
    <lineage>
        <taxon>Eukaryota</taxon>
        <taxon>Viridiplantae</taxon>
        <taxon>Streptophyta</taxon>
        <taxon>Embryophyta</taxon>
        <taxon>Tracheophyta</taxon>
        <taxon>Spermatophyta</taxon>
        <taxon>Magnoliopsida</taxon>
        <taxon>eudicotyledons</taxon>
        <taxon>Gunneridae</taxon>
        <taxon>Pentapetalae</taxon>
        <taxon>asterids</taxon>
        <taxon>campanulids</taxon>
        <taxon>Asterales</taxon>
        <taxon>Asteraceae</taxon>
        <taxon>Asteroideae</taxon>
        <taxon>Anthemideae</taxon>
        <taxon>Anthemidinae</taxon>
        <taxon>Tanacetum</taxon>
    </lineage>
</organism>
<dbReference type="Gene3D" id="3.60.21.10">
    <property type="match status" value="1"/>
</dbReference>
<dbReference type="InterPro" id="IPR004843">
    <property type="entry name" value="Calcineurin-like_PHP"/>
</dbReference>
<accession>A0A699HYI2</accession>
<evidence type="ECO:0000256" key="2">
    <source>
        <dbReference type="ARBA" id="ARBA00022801"/>
    </source>
</evidence>
<feature type="chain" id="PRO_5025329086" evidence="3">
    <location>
        <begin position="27"/>
        <end position="191"/>
    </location>
</feature>
<dbReference type="PANTHER" id="PTHR10161:SF48">
    <property type="entry name" value="PURPLE ACID PHOSPHATASE"/>
    <property type="match status" value="1"/>
</dbReference>
<protein>
    <submittedName>
        <fullName evidence="5">Purple acid phosphatase 8-like</fullName>
    </submittedName>
</protein>
<dbReference type="EMBL" id="BKCJ010222602">
    <property type="protein sequence ID" value="GEY92106.1"/>
    <property type="molecule type" value="Genomic_DNA"/>
</dbReference>
<evidence type="ECO:0000256" key="3">
    <source>
        <dbReference type="SAM" id="SignalP"/>
    </source>
</evidence>
<feature type="domain" description="Calcineurin-like phosphoesterase" evidence="4">
    <location>
        <begin position="43"/>
        <end position="165"/>
    </location>
</feature>
<evidence type="ECO:0000313" key="5">
    <source>
        <dbReference type="EMBL" id="GEY92106.1"/>
    </source>
</evidence>
<reference evidence="5" key="1">
    <citation type="journal article" date="2019" name="Sci. Rep.">
        <title>Draft genome of Tanacetum cinerariifolium, the natural source of mosquito coil.</title>
        <authorList>
            <person name="Yamashiro T."/>
            <person name="Shiraishi A."/>
            <person name="Satake H."/>
            <person name="Nakayama K."/>
        </authorList>
    </citation>
    <scope>NUCLEOTIDE SEQUENCE</scope>
</reference>
<dbReference type="GO" id="GO:0016787">
    <property type="term" value="F:hydrolase activity"/>
    <property type="evidence" value="ECO:0007669"/>
    <property type="project" value="UniProtKB-KW"/>
</dbReference>
<name>A0A699HYI2_TANCI</name>
<comment type="caution">
    <text evidence="5">The sequence shown here is derived from an EMBL/GenBank/DDBJ whole genome shotgun (WGS) entry which is preliminary data.</text>
</comment>
<feature type="signal peptide" evidence="3">
    <location>
        <begin position="1"/>
        <end position="26"/>
    </location>
</feature>
<proteinExistence type="predicted"/>
<gene>
    <name evidence="5" type="ORF">Tci_464080</name>
</gene>
<dbReference type="Pfam" id="PF00149">
    <property type="entry name" value="Metallophos"/>
    <property type="match status" value="1"/>
</dbReference>